<keyword evidence="4" id="KW-0614">Plasmid</keyword>
<dbReference type="Proteomes" id="UP001065265">
    <property type="component" value="Plasmid unnamed"/>
</dbReference>
<gene>
    <name evidence="4" type="ORF">L1F33_14470</name>
</gene>
<organism evidence="4 5">
    <name type="scientific">Qipengyuania spongiae</name>
    <dbReference type="NCBI Taxonomy" id="2909673"/>
    <lineage>
        <taxon>Bacteria</taxon>
        <taxon>Pseudomonadati</taxon>
        <taxon>Pseudomonadota</taxon>
        <taxon>Alphaproteobacteria</taxon>
        <taxon>Sphingomonadales</taxon>
        <taxon>Erythrobacteraceae</taxon>
        <taxon>Qipengyuania</taxon>
    </lineage>
</organism>
<dbReference type="RefSeq" id="WP_265561571.1">
    <property type="nucleotide sequence ID" value="NZ_CP092472.1"/>
</dbReference>
<keyword evidence="5" id="KW-1185">Reference proteome</keyword>
<dbReference type="Pfam" id="PF01370">
    <property type="entry name" value="Epimerase"/>
    <property type="match status" value="1"/>
</dbReference>
<comment type="pathway">
    <text evidence="1">Bacterial outer membrane biogenesis; LPS O-antigen biosynthesis.</text>
</comment>
<sequence>MKRALVTGATGFIGGRLVHALVRDGWTIHCLCRPESDIRSLDPQAIVLRAQAQPDEIAEVMREAKPDIVFHLASLYLSDHEAADVDRLISSNVLFTALLAEAMTASGVVRLVNTGTAWQRFGVEDARDYNPVNLYAATKQAASDVLRYYHDARKLSLVTLELFDTYGRGDPRRKIVQLLVDAARSGDTLGLSPGEQMIDLTHVDDVIDAFLLAGRRLFNDNGRPRNERFLLSGERTSLRDLAILVGDTLGRPINVEFGARPYRPREVMEPVVAGTEDRLPHWHPQRSLVSCLPELAGNG</sequence>
<name>A0ABY5T2V1_9SPHN</name>
<feature type="domain" description="NAD-dependent epimerase/dehydratase" evidence="3">
    <location>
        <begin position="4"/>
        <end position="216"/>
    </location>
</feature>
<dbReference type="InterPro" id="IPR036291">
    <property type="entry name" value="NAD(P)-bd_dom_sf"/>
</dbReference>
<dbReference type="PANTHER" id="PTHR43000">
    <property type="entry name" value="DTDP-D-GLUCOSE 4,6-DEHYDRATASE-RELATED"/>
    <property type="match status" value="1"/>
</dbReference>
<evidence type="ECO:0000259" key="3">
    <source>
        <dbReference type="Pfam" id="PF01370"/>
    </source>
</evidence>
<geneLocation type="plasmid" evidence="4 5">
    <name>unnamed</name>
</geneLocation>
<evidence type="ECO:0000256" key="1">
    <source>
        <dbReference type="ARBA" id="ARBA00005125"/>
    </source>
</evidence>
<dbReference type="SUPFAM" id="SSF51735">
    <property type="entry name" value="NAD(P)-binding Rossmann-fold domains"/>
    <property type="match status" value="1"/>
</dbReference>
<dbReference type="Gene3D" id="3.40.50.720">
    <property type="entry name" value="NAD(P)-binding Rossmann-like Domain"/>
    <property type="match status" value="1"/>
</dbReference>
<evidence type="ECO:0000256" key="2">
    <source>
        <dbReference type="ARBA" id="ARBA00007637"/>
    </source>
</evidence>
<dbReference type="EMBL" id="CP092472">
    <property type="protein sequence ID" value="UVI40859.1"/>
    <property type="molecule type" value="Genomic_DNA"/>
</dbReference>
<evidence type="ECO:0000313" key="5">
    <source>
        <dbReference type="Proteomes" id="UP001065265"/>
    </source>
</evidence>
<protein>
    <submittedName>
        <fullName evidence="4">NAD(P)-dependent oxidoreductase</fullName>
    </submittedName>
</protein>
<comment type="similarity">
    <text evidence="2">Belongs to the NAD(P)-dependent epimerase/dehydratase family.</text>
</comment>
<dbReference type="InterPro" id="IPR001509">
    <property type="entry name" value="Epimerase_deHydtase"/>
</dbReference>
<evidence type="ECO:0000313" key="4">
    <source>
        <dbReference type="EMBL" id="UVI40859.1"/>
    </source>
</evidence>
<proteinExistence type="inferred from homology"/>
<accession>A0ABY5T2V1</accession>
<reference evidence="4" key="1">
    <citation type="submission" date="2022-02" db="EMBL/GenBank/DDBJ databases">
        <title>Qipengyuania spongiae sp. nov., isolated from marine sponge.</title>
        <authorList>
            <person name="Li Z."/>
            <person name="Zhang M."/>
        </authorList>
    </citation>
    <scope>NUCLEOTIDE SEQUENCE</scope>
    <source>
        <strain evidence="4">PHS-Z21</strain>
        <plasmid evidence="4">unnamed</plasmid>
    </source>
</reference>